<organism evidence="1 2">
    <name type="scientific">Mycobacterium avium</name>
    <dbReference type="NCBI Taxonomy" id="1764"/>
    <lineage>
        <taxon>Bacteria</taxon>
        <taxon>Bacillati</taxon>
        <taxon>Actinomycetota</taxon>
        <taxon>Actinomycetes</taxon>
        <taxon>Mycobacteriales</taxon>
        <taxon>Mycobacteriaceae</taxon>
        <taxon>Mycobacterium</taxon>
        <taxon>Mycobacterium avium complex (MAC)</taxon>
    </lineage>
</organism>
<name>A0A2A2ZBI1_MYCAV</name>
<evidence type="ECO:0000313" key="2">
    <source>
        <dbReference type="Proteomes" id="UP000217768"/>
    </source>
</evidence>
<sequence length="156" mass="18072">MIAYEIRTLDSLPWPAGLGKNLEYPGLEYQLSQLLGDSWRDPEVNRHALETNPEYRAILEHAFADAPWRARLFDAVQTATELARRSPLLGMKTGDPTAWSTWTRELDSLDFDTQSWLRHPANFAHNRFTDGRHRITCLRLHHPPSLPVLVKINYDR</sequence>
<evidence type="ECO:0000313" key="1">
    <source>
        <dbReference type="EMBL" id="PBA23801.1"/>
    </source>
</evidence>
<dbReference type="EMBL" id="NSFD01000055">
    <property type="protein sequence ID" value="PBA23801.1"/>
    <property type="molecule type" value="Genomic_DNA"/>
</dbReference>
<accession>A0A2A2ZBI1</accession>
<proteinExistence type="predicted"/>
<dbReference type="Proteomes" id="UP000217768">
    <property type="component" value="Unassembled WGS sequence"/>
</dbReference>
<comment type="caution">
    <text evidence="1">The sequence shown here is derived from an EMBL/GenBank/DDBJ whole genome shotgun (WGS) entry which is preliminary data.</text>
</comment>
<dbReference type="AlphaFoldDB" id="A0A2A2ZBI1"/>
<dbReference type="RefSeq" id="WP_095795195.1">
    <property type="nucleotide sequence ID" value="NZ_NSFD01000055.1"/>
</dbReference>
<reference evidence="1 2" key="1">
    <citation type="submission" date="2017-08" db="EMBL/GenBank/DDBJ databases">
        <title>Phylogenetic analysis of Mycobacterium avium complex whole genomes.</title>
        <authorList>
            <person name="Caverly L.J."/>
            <person name="Spilker T."/>
            <person name="Lipuma J."/>
        </authorList>
    </citation>
    <scope>NUCLEOTIDE SEQUENCE [LARGE SCALE GENOMIC DNA]</scope>
    <source>
        <strain evidence="1 2">FLAC0165</strain>
    </source>
</reference>
<protein>
    <submittedName>
        <fullName evidence="1">Transcriptional regulator</fullName>
    </submittedName>
</protein>
<gene>
    <name evidence="1" type="ORF">CKJ66_26455</name>
</gene>